<feature type="domain" description="Tyrosine-protein kinase G-rich" evidence="19">
    <location>
        <begin position="370"/>
        <end position="442"/>
    </location>
</feature>
<evidence type="ECO:0000256" key="16">
    <source>
        <dbReference type="SAM" id="Phobius"/>
    </source>
</evidence>
<reference evidence="21" key="1">
    <citation type="submission" date="2023-07" db="EMBL/GenBank/DDBJ databases">
        <title>Whole genome sequence analysis of rice epiphytic Sphingomonas sanguinis OsEp_Plm_15B2.</title>
        <authorList>
            <person name="Sahu K.P."/>
            <person name="Asharani P."/>
            <person name="Reddy B."/>
            <person name="Kumar A."/>
        </authorList>
    </citation>
    <scope>NUCLEOTIDE SEQUENCE [LARGE SCALE GENOMIC DNA]</scope>
    <source>
        <strain evidence="21">OsEp_Plm_15B2</strain>
    </source>
</reference>
<name>A0ABU5LQ32_9SPHN</name>
<evidence type="ECO:0000256" key="3">
    <source>
        <dbReference type="ARBA" id="ARBA00008883"/>
    </source>
</evidence>
<dbReference type="Pfam" id="PF13807">
    <property type="entry name" value="GNVR"/>
    <property type="match status" value="1"/>
</dbReference>
<evidence type="ECO:0000313" key="21">
    <source>
        <dbReference type="Proteomes" id="UP001292182"/>
    </source>
</evidence>
<evidence type="ECO:0000259" key="17">
    <source>
        <dbReference type="Pfam" id="PF02706"/>
    </source>
</evidence>
<dbReference type="InterPro" id="IPR003856">
    <property type="entry name" value="LPS_length_determ_N"/>
</dbReference>
<dbReference type="InterPro" id="IPR032807">
    <property type="entry name" value="GNVR"/>
</dbReference>
<comment type="subcellular location">
    <subcellularLocation>
        <location evidence="1">Cell inner membrane</location>
        <topology evidence="1">Multi-pass membrane protein</topology>
    </subcellularLocation>
</comment>
<comment type="similarity">
    <text evidence="2">Belongs to the CpsD/CapB family.</text>
</comment>
<dbReference type="EMBL" id="JAOBTW010000007">
    <property type="protein sequence ID" value="MDZ7281831.1"/>
    <property type="molecule type" value="Genomic_DNA"/>
</dbReference>
<keyword evidence="7" id="KW-0808">Transferase</keyword>
<evidence type="ECO:0000256" key="10">
    <source>
        <dbReference type="ARBA" id="ARBA00022777"/>
    </source>
</evidence>
<evidence type="ECO:0000256" key="12">
    <source>
        <dbReference type="ARBA" id="ARBA00022989"/>
    </source>
</evidence>
<dbReference type="EC" id="2.7.10.2" evidence="4"/>
<evidence type="ECO:0000256" key="9">
    <source>
        <dbReference type="ARBA" id="ARBA00022741"/>
    </source>
</evidence>
<evidence type="ECO:0000256" key="11">
    <source>
        <dbReference type="ARBA" id="ARBA00022840"/>
    </source>
</evidence>
<keyword evidence="12 16" id="KW-1133">Transmembrane helix</keyword>
<evidence type="ECO:0000256" key="5">
    <source>
        <dbReference type="ARBA" id="ARBA00022475"/>
    </source>
</evidence>
<feature type="domain" description="Polysaccharide chain length determinant N-terminal" evidence="17">
    <location>
        <begin position="18"/>
        <end position="101"/>
    </location>
</feature>
<evidence type="ECO:0000256" key="7">
    <source>
        <dbReference type="ARBA" id="ARBA00022679"/>
    </source>
</evidence>
<dbReference type="Pfam" id="PF02706">
    <property type="entry name" value="Wzz"/>
    <property type="match status" value="1"/>
</dbReference>
<dbReference type="PROSITE" id="PS51318">
    <property type="entry name" value="TAT"/>
    <property type="match status" value="1"/>
</dbReference>
<evidence type="ECO:0000256" key="6">
    <source>
        <dbReference type="ARBA" id="ARBA00022519"/>
    </source>
</evidence>
<evidence type="ECO:0000259" key="18">
    <source>
        <dbReference type="Pfam" id="PF13614"/>
    </source>
</evidence>
<dbReference type="PANTHER" id="PTHR32309:SF13">
    <property type="entry name" value="FERRIC ENTEROBACTIN TRANSPORT PROTEIN FEPE"/>
    <property type="match status" value="1"/>
</dbReference>
<keyword evidence="6" id="KW-0997">Cell inner membrane</keyword>
<accession>A0ABU5LQ32</accession>
<comment type="caution">
    <text evidence="20">The sequence shown here is derived from an EMBL/GenBank/DDBJ whole genome shotgun (WGS) entry which is preliminary data.</text>
</comment>
<keyword evidence="15" id="KW-0175">Coiled coil</keyword>
<dbReference type="PANTHER" id="PTHR32309">
    <property type="entry name" value="TYROSINE-PROTEIN KINASE"/>
    <property type="match status" value="1"/>
</dbReference>
<dbReference type="InterPro" id="IPR025669">
    <property type="entry name" value="AAA_dom"/>
</dbReference>
<feature type="domain" description="AAA" evidence="18">
    <location>
        <begin position="520"/>
        <end position="649"/>
    </location>
</feature>
<evidence type="ECO:0000256" key="13">
    <source>
        <dbReference type="ARBA" id="ARBA00023136"/>
    </source>
</evidence>
<dbReference type="InterPro" id="IPR006311">
    <property type="entry name" value="TAT_signal"/>
</dbReference>
<evidence type="ECO:0000256" key="14">
    <source>
        <dbReference type="ARBA" id="ARBA00051245"/>
    </source>
</evidence>
<evidence type="ECO:0000256" key="2">
    <source>
        <dbReference type="ARBA" id="ARBA00007316"/>
    </source>
</evidence>
<comment type="catalytic activity">
    <reaction evidence="14">
        <text>L-tyrosyl-[protein] + ATP = O-phospho-L-tyrosyl-[protein] + ADP + H(+)</text>
        <dbReference type="Rhea" id="RHEA:10596"/>
        <dbReference type="Rhea" id="RHEA-COMP:10136"/>
        <dbReference type="Rhea" id="RHEA-COMP:20101"/>
        <dbReference type="ChEBI" id="CHEBI:15378"/>
        <dbReference type="ChEBI" id="CHEBI:30616"/>
        <dbReference type="ChEBI" id="CHEBI:46858"/>
        <dbReference type="ChEBI" id="CHEBI:61978"/>
        <dbReference type="ChEBI" id="CHEBI:456216"/>
        <dbReference type="EC" id="2.7.10.2"/>
    </reaction>
</comment>
<dbReference type="Proteomes" id="UP001292182">
    <property type="component" value="Unassembled WGS sequence"/>
</dbReference>
<protein>
    <recommendedName>
        <fullName evidence="4">non-specific protein-tyrosine kinase</fullName>
        <ecNumber evidence="4">2.7.10.2</ecNumber>
    </recommendedName>
</protein>
<keyword evidence="10" id="KW-0418">Kinase</keyword>
<keyword evidence="21" id="KW-1185">Reference proteome</keyword>
<feature type="transmembrane region" description="Helical" evidence="16">
    <location>
        <begin position="27"/>
        <end position="48"/>
    </location>
</feature>
<feature type="coiled-coil region" evidence="15">
    <location>
        <begin position="240"/>
        <end position="355"/>
    </location>
</feature>
<evidence type="ECO:0000256" key="1">
    <source>
        <dbReference type="ARBA" id="ARBA00004429"/>
    </source>
</evidence>
<evidence type="ECO:0000259" key="19">
    <source>
        <dbReference type="Pfam" id="PF13807"/>
    </source>
</evidence>
<gene>
    <name evidence="20" type="ORF">N4G62_07305</name>
</gene>
<evidence type="ECO:0000256" key="4">
    <source>
        <dbReference type="ARBA" id="ARBA00011903"/>
    </source>
</evidence>
<keyword evidence="11" id="KW-0067">ATP-binding</keyword>
<feature type="coiled-coil region" evidence="15">
    <location>
        <begin position="189"/>
        <end position="216"/>
    </location>
</feature>
<evidence type="ECO:0000256" key="8">
    <source>
        <dbReference type="ARBA" id="ARBA00022692"/>
    </source>
</evidence>
<dbReference type="RefSeq" id="WP_219019300.1">
    <property type="nucleotide sequence ID" value="NZ_CP079203.1"/>
</dbReference>
<proteinExistence type="inferred from homology"/>
<evidence type="ECO:0000256" key="15">
    <source>
        <dbReference type="SAM" id="Coils"/>
    </source>
</evidence>
<dbReference type="InterPro" id="IPR050445">
    <property type="entry name" value="Bact_polysacc_biosynth/exp"/>
</dbReference>
<keyword evidence="9" id="KW-0547">Nucleotide-binding</keyword>
<sequence length="704" mass="74690">MATTTTDREARLSELVHSLMAMLRRRWLTLALVTAIVAGLAITAIMLMPPKYQATASIRIDPSRSPVGKAADNQASLGSEAIETEVSVLNSPDLAREVVKRLNLQADPEFAKGLDSNEKVAQTAEMRLSRVTDKVMRGLKVGRDKLTYVIDISFKSRDAAKSADIANAFAETYIATRVNGRIGTATQQADFYRQQLAEAGRALQAAQERVAQYRASTGIVENNVGGTINDQQIAPLSTQLATAEANAAEARSNLNAARRQVAGGGIDSVSAVRNSPVIADLRRQLAEVERSRGEIETRYGPKHPETIKVRDQIAALNQQIRAEASRAVASLQAEADAANAQVASLRSSLRVLKSQQASDTRASATIASYDQDVLSKKAAYDRLAQAADEASQSQRNSIAQAEIVDRAQTPTAPAPPSKSVLAAMALIVAFALGLAAAIVQEMLSSGLRSVADIEDRLGLPMLATLPRVGGRRGTTPAGMLITNPTSMYAEAFRNARASILGVKSRPAPRVVAITSALPDEGKSTAALSLARVSALAGTPTLLVECDVRRAQLRRMVGLNVQQGMVEVMRGQLAPASAIVADEVAGLDLLPVAEPFFSAEDLFGDGRLTRMLAGLRDRYGLIVLDLPPVLGLADARTVAAQADMVVLAVRWGATPERAAEQAVTALQADGTQLGGAIFTMVDPRSDAIGGMFYSGKYAAYYTPAA</sequence>
<keyword evidence="5" id="KW-1003">Cell membrane</keyword>
<dbReference type="InterPro" id="IPR005702">
    <property type="entry name" value="Wzc-like_C"/>
</dbReference>
<keyword evidence="8 16" id="KW-0812">Transmembrane</keyword>
<organism evidence="20 21">
    <name type="scientific">Sphingomonas sanguinis</name>
    <dbReference type="NCBI Taxonomy" id="33051"/>
    <lineage>
        <taxon>Bacteria</taxon>
        <taxon>Pseudomonadati</taxon>
        <taxon>Pseudomonadota</taxon>
        <taxon>Alphaproteobacteria</taxon>
        <taxon>Sphingomonadales</taxon>
        <taxon>Sphingomonadaceae</taxon>
        <taxon>Sphingomonas</taxon>
    </lineage>
</organism>
<comment type="similarity">
    <text evidence="3">Belongs to the etk/wzc family.</text>
</comment>
<keyword evidence="13 16" id="KW-0472">Membrane</keyword>
<evidence type="ECO:0000313" key="20">
    <source>
        <dbReference type="EMBL" id="MDZ7281831.1"/>
    </source>
</evidence>
<dbReference type="CDD" id="cd05387">
    <property type="entry name" value="BY-kinase"/>
    <property type="match status" value="1"/>
</dbReference>
<dbReference type="Pfam" id="PF13614">
    <property type="entry name" value="AAA_31"/>
    <property type="match status" value="1"/>
</dbReference>